<sequence>MFLFAITAAGLAPTGAAIRDSRDLEVVGRLVENVGYRSLDIPDDVLGHGWITAKFRITRVLHGRAPSRLVTIRYFAHAALVKNVRMKVRLRPADDGSYTLCAPPGENGPRCADQGRIGPTFIRLNPSPDR</sequence>
<name>A0ABQ5Z364_9SPHN</name>
<evidence type="ECO:0000313" key="1">
    <source>
        <dbReference type="EMBL" id="GLR46399.1"/>
    </source>
</evidence>
<protein>
    <submittedName>
        <fullName evidence="1">Uncharacterized protein</fullName>
    </submittedName>
</protein>
<accession>A0ABQ5Z364</accession>
<proteinExistence type="predicted"/>
<evidence type="ECO:0000313" key="2">
    <source>
        <dbReference type="Proteomes" id="UP001156703"/>
    </source>
</evidence>
<organism evidence="1 2">
    <name type="scientific">Sphingomonas astaxanthinifaciens DSM 22298</name>
    <dbReference type="NCBI Taxonomy" id="1123267"/>
    <lineage>
        <taxon>Bacteria</taxon>
        <taxon>Pseudomonadati</taxon>
        <taxon>Pseudomonadota</taxon>
        <taxon>Alphaproteobacteria</taxon>
        <taxon>Sphingomonadales</taxon>
        <taxon>Sphingomonadaceae</taxon>
        <taxon>Sphingomonas</taxon>
    </lineage>
</organism>
<keyword evidence="2" id="KW-1185">Reference proteome</keyword>
<comment type="caution">
    <text evidence="1">The sequence shown here is derived from an EMBL/GenBank/DDBJ whole genome shotgun (WGS) entry which is preliminary data.</text>
</comment>
<reference evidence="2" key="1">
    <citation type="journal article" date="2019" name="Int. J. Syst. Evol. Microbiol.">
        <title>The Global Catalogue of Microorganisms (GCM) 10K type strain sequencing project: providing services to taxonomists for standard genome sequencing and annotation.</title>
        <authorList>
            <consortium name="The Broad Institute Genomics Platform"/>
            <consortium name="The Broad Institute Genome Sequencing Center for Infectious Disease"/>
            <person name="Wu L."/>
            <person name="Ma J."/>
        </authorList>
    </citation>
    <scope>NUCLEOTIDE SEQUENCE [LARGE SCALE GENOMIC DNA]</scope>
    <source>
        <strain evidence="2">NBRC 102146</strain>
    </source>
</reference>
<gene>
    <name evidence="1" type="ORF">GCM10007925_01100</name>
</gene>
<dbReference type="Proteomes" id="UP001156703">
    <property type="component" value="Unassembled WGS sequence"/>
</dbReference>
<dbReference type="EMBL" id="BSOO01000001">
    <property type="protein sequence ID" value="GLR46399.1"/>
    <property type="molecule type" value="Genomic_DNA"/>
</dbReference>
<dbReference type="RefSeq" id="WP_029940524.1">
    <property type="nucleotide sequence ID" value="NZ_BSOO01000001.1"/>
</dbReference>